<name>A0ACB8T9H3_9AGAM</name>
<dbReference type="Proteomes" id="UP000814140">
    <property type="component" value="Unassembled WGS sequence"/>
</dbReference>
<reference evidence="1" key="1">
    <citation type="submission" date="2021-03" db="EMBL/GenBank/DDBJ databases">
        <authorList>
            <consortium name="DOE Joint Genome Institute"/>
            <person name="Ahrendt S."/>
            <person name="Looney B.P."/>
            <person name="Miyauchi S."/>
            <person name="Morin E."/>
            <person name="Drula E."/>
            <person name="Courty P.E."/>
            <person name="Chicoki N."/>
            <person name="Fauchery L."/>
            <person name="Kohler A."/>
            <person name="Kuo A."/>
            <person name="Labutti K."/>
            <person name="Pangilinan J."/>
            <person name="Lipzen A."/>
            <person name="Riley R."/>
            <person name="Andreopoulos W."/>
            <person name="He G."/>
            <person name="Johnson J."/>
            <person name="Barry K.W."/>
            <person name="Grigoriev I.V."/>
            <person name="Nagy L."/>
            <person name="Hibbett D."/>
            <person name="Henrissat B."/>
            <person name="Matheny P.B."/>
            <person name="Labbe J."/>
            <person name="Martin F."/>
        </authorList>
    </citation>
    <scope>NUCLEOTIDE SEQUENCE</scope>
    <source>
        <strain evidence="1">HHB10654</strain>
    </source>
</reference>
<accession>A0ACB8T9H3</accession>
<gene>
    <name evidence="1" type="ORF">BV25DRAFT_1913979</name>
</gene>
<protein>
    <submittedName>
        <fullName evidence="1">Uncharacterized protein</fullName>
    </submittedName>
</protein>
<comment type="caution">
    <text evidence="1">The sequence shown here is derived from an EMBL/GenBank/DDBJ whole genome shotgun (WGS) entry which is preliminary data.</text>
</comment>
<keyword evidence="2" id="KW-1185">Reference proteome</keyword>
<dbReference type="EMBL" id="MU277197">
    <property type="protein sequence ID" value="KAI0064811.1"/>
    <property type="molecule type" value="Genomic_DNA"/>
</dbReference>
<sequence length="184" mass="19515">MPTGTRRVMQGNNHRVGSTCSQLTSCCGCEPVKWQLATPGSSEVAASAVLGAVPEAFIKSVTDVDNISEWSCVALALDPALPHPREVCSIDWAASISAPGSSSVTPALYHLDSGSSCYCTPDREDFATYWTIPPRTIHGIGDSAIYADNMGEVSLSLSEGRTLVHQQNALHLVGLVRISEIGEK</sequence>
<evidence type="ECO:0000313" key="2">
    <source>
        <dbReference type="Proteomes" id="UP000814140"/>
    </source>
</evidence>
<evidence type="ECO:0000313" key="1">
    <source>
        <dbReference type="EMBL" id="KAI0064811.1"/>
    </source>
</evidence>
<proteinExistence type="predicted"/>
<reference evidence="1" key="2">
    <citation type="journal article" date="2022" name="New Phytol.">
        <title>Evolutionary transition to the ectomycorrhizal habit in the genomes of a hyperdiverse lineage of mushroom-forming fungi.</title>
        <authorList>
            <person name="Looney B."/>
            <person name="Miyauchi S."/>
            <person name="Morin E."/>
            <person name="Drula E."/>
            <person name="Courty P.E."/>
            <person name="Kohler A."/>
            <person name="Kuo A."/>
            <person name="LaButti K."/>
            <person name="Pangilinan J."/>
            <person name="Lipzen A."/>
            <person name="Riley R."/>
            <person name="Andreopoulos W."/>
            <person name="He G."/>
            <person name="Johnson J."/>
            <person name="Nolan M."/>
            <person name="Tritt A."/>
            <person name="Barry K.W."/>
            <person name="Grigoriev I.V."/>
            <person name="Nagy L.G."/>
            <person name="Hibbett D."/>
            <person name="Henrissat B."/>
            <person name="Matheny P.B."/>
            <person name="Labbe J."/>
            <person name="Martin F.M."/>
        </authorList>
    </citation>
    <scope>NUCLEOTIDE SEQUENCE</scope>
    <source>
        <strain evidence="1">HHB10654</strain>
    </source>
</reference>
<organism evidence="1 2">
    <name type="scientific">Artomyces pyxidatus</name>
    <dbReference type="NCBI Taxonomy" id="48021"/>
    <lineage>
        <taxon>Eukaryota</taxon>
        <taxon>Fungi</taxon>
        <taxon>Dikarya</taxon>
        <taxon>Basidiomycota</taxon>
        <taxon>Agaricomycotina</taxon>
        <taxon>Agaricomycetes</taxon>
        <taxon>Russulales</taxon>
        <taxon>Auriscalpiaceae</taxon>
        <taxon>Artomyces</taxon>
    </lineage>
</organism>